<proteinExistence type="predicted"/>
<gene>
    <name evidence="2" type="ORF">H310_03112</name>
</gene>
<name>A0A024UN33_9STRA</name>
<dbReference type="EMBL" id="KI913955">
    <property type="protein sequence ID" value="ETW07018.1"/>
    <property type="molecule type" value="Genomic_DNA"/>
</dbReference>
<evidence type="ECO:0000313" key="2">
    <source>
        <dbReference type="EMBL" id="ETW07018.1"/>
    </source>
</evidence>
<organism evidence="2">
    <name type="scientific">Aphanomyces invadans</name>
    <dbReference type="NCBI Taxonomy" id="157072"/>
    <lineage>
        <taxon>Eukaryota</taxon>
        <taxon>Sar</taxon>
        <taxon>Stramenopiles</taxon>
        <taxon>Oomycota</taxon>
        <taxon>Saprolegniomycetes</taxon>
        <taxon>Saprolegniales</taxon>
        <taxon>Verrucalvaceae</taxon>
        <taxon>Aphanomyces</taxon>
    </lineage>
</organism>
<evidence type="ECO:0000256" key="1">
    <source>
        <dbReference type="SAM" id="Phobius"/>
    </source>
</evidence>
<sequence length="197" mass="21872">MANSTWWAIPAAVASVAVLAYALVQLTVEPESVKKKRHAMHLLNEVQTISDAVVVKLHALDDDVLSLQQCNPDEHDDAPNDVPLNSYYHFDSTGKKLKTKWDTYDVDAELNKLDEEETGAADVAAAKPSRSQVKPRPSTAVLLRKVGELEHEFEAILAFLDTIRGDEEVRIVRKQLVGAINDTYLATLDRIKAQLTN</sequence>
<accession>A0A024UN33</accession>
<keyword evidence="1" id="KW-0812">Transmembrane</keyword>
<dbReference type="GeneID" id="20080162"/>
<dbReference type="RefSeq" id="XP_008865093.1">
    <property type="nucleotide sequence ID" value="XM_008866871.1"/>
</dbReference>
<dbReference type="VEuPathDB" id="FungiDB:H310_03112"/>
<keyword evidence="1" id="KW-1133">Transmembrane helix</keyword>
<reference evidence="2" key="1">
    <citation type="submission" date="2013-12" db="EMBL/GenBank/DDBJ databases">
        <title>The Genome Sequence of Aphanomyces invadans NJM9701.</title>
        <authorList>
            <consortium name="The Broad Institute Genomics Platform"/>
            <person name="Russ C."/>
            <person name="Tyler B."/>
            <person name="van West P."/>
            <person name="Dieguez-Uribeondo J."/>
            <person name="Young S.K."/>
            <person name="Zeng Q."/>
            <person name="Gargeya S."/>
            <person name="Fitzgerald M."/>
            <person name="Abouelleil A."/>
            <person name="Alvarado L."/>
            <person name="Chapman S.B."/>
            <person name="Gainer-Dewar J."/>
            <person name="Goldberg J."/>
            <person name="Griggs A."/>
            <person name="Gujja S."/>
            <person name="Hansen M."/>
            <person name="Howarth C."/>
            <person name="Imamovic A."/>
            <person name="Ireland A."/>
            <person name="Larimer J."/>
            <person name="McCowan C."/>
            <person name="Murphy C."/>
            <person name="Pearson M."/>
            <person name="Poon T.W."/>
            <person name="Priest M."/>
            <person name="Roberts A."/>
            <person name="Saif S."/>
            <person name="Shea T."/>
            <person name="Sykes S."/>
            <person name="Wortman J."/>
            <person name="Nusbaum C."/>
            <person name="Birren B."/>
        </authorList>
    </citation>
    <scope>NUCLEOTIDE SEQUENCE [LARGE SCALE GENOMIC DNA]</scope>
    <source>
        <strain evidence="2">NJM9701</strain>
    </source>
</reference>
<dbReference type="AlphaFoldDB" id="A0A024UN33"/>
<feature type="transmembrane region" description="Helical" evidence="1">
    <location>
        <begin position="6"/>
        <end position="28"/>
    </location>
</feature>
<protein>
    <submittedName>
        <fullName evidence="2">Uncharacterized protein</fullName>
    </submittedName>
</protein>
<dbReference type="OrthoDB" id="74608at2759"/>
<keyword evidence="1" id="KW-0472">Membrane</keyword>